<evidence type="ECO:0000313" key="2">
    <source>
        <dbReference type="EMBL" id="KPA92319.1"/>
    </source>
</evidence>
<evidence type="ECO:0000313" key="3">
    <source>
        <dbReference type="Proteomes" id="UP000037931"/>
    </source>
</evidence>
<dbReference type="RefSeq" id="WP_054062044.1">
    <property type="nucleotide sequence ID" value="NZ_JSYZ01000003.1"/>
</dbReference>
<dbReference type="Proteomes" id="UP000037931">
    <property type="component" value="Unassembled WGS sequence"/>
</dbReference>
<dbReference type="PANTHER" id="PTHR12277:SF81">
    <property type="entry name" value="PROTEIN ABHD13"/>
    <property type="match status" value="1"/>
</dbReference>
<dbReference type="Gene3D" id="3.40.50.1820">
    <property type="entry name" value="alpha/beta hydrolase"/>
    <property type="match status" value="1"/>
</dbReference>
<protein>
    <submittedName>
        <fullName evidence="2">Alpha/beta superfamily hydrolase</fullName>
    </submittedName>
</protein>
<dbReference type="GO" id="GO:0016787">
    <property type="term" value="F:hydrolase activity"/>
    <property type="evidence" value="ECO:0007669"/>
    <property type="project" value="UniProtKB-KW"/>
</dbReference>
<proteinExistence type="predicted"/>
<dbReference type="InterPro" id="IPR022742">
    <property type="entry name" value="Hydrolase_4"/>
</dbReference>
<dbReference type="PANTHER" id="PTHR12277">
    <property type="entry name" value="ALPHA/BETA HYDROLASE DOMAIN-CONTAINING PROTEIN"/>
    <property type="match status" value="1"/>
</dbReference>
<sequence>MTVRTLIARRRWLSLGLLAMFLAVGLPYGCSRLAYKERELLFNIQPGTAGWFNGLPGGVREMQIPVSDGLAGSDYLHAWWWPSSRADAPTILYLHGTRWNLTAQVGRITQLRELGFSVLAIDYRGFGDSPGGLPSERSVYQDAGNAWKRLVQLQPDARKRYIYGHSLGGAVAVDLAERLAADKQSPKAAGLIIESTFTDLGDAARAAIPTSLPVRWILSEKFASIDKISQIGIPVLIVHGTDDPYVPSRFSKTLYEAAAQPKHLLLIKGGNHINSMTLGSREYAKALRQAFAGFPAPIATGFAGQNAVKAQ</sequence>
<dbReference type="EMBL" id="JSYZ01000003">
    <property type="protein sequence ID" value="KPA92319.1"/>
    <property type="molecule type" value="Genomic_DNA"/>
</dbReference>
<dbReference type="AlphaFoldDB" id="A0A0N0E5D4"/>
<organism evidence="2 3">
    <name type="scientific">Pseudomonas asplenii</name>
    <dbReference type="NCBI Taxonomy" id="53407"/>
    <lineage>
        <taxon>Bacteria</taxon>
        <taxon>Pseudomonadati</taxon>
        <taxon>Pseudomonadota</taxon>
        <taxon>Gammaproteobacteria</taxon>
        <taxon>Pseudomonadales</taxon>
        <taxon>Pseudomonadaceae</taxon>
        <taxon>Pseudomonas</taxon>
    </lineage>
</organism>
<comment type="caution">
    <text evidence="2">The sequence shown here is derived from an EMBL/GenBank/DDBJ whole genome shotgun (WGS) entry which is preliminary data.</text>
</comment>
<dbReference type="PATRIC" id="fig|50340.43.peg.3880"/>
<keyword evidence="2" id="KW-0378">Hydrolase</keyword>
<gene>
    <name evidence="2" type="ORF">PF66_00995</name>
</gene>
<accession>A0A0N0E5D4</accession>
<dbReference type="SUPFAM" id="SSF53474">
    <property type="entry name" value="alpha/beta-Hydrolases"/>
    <property type="match status" value="1"/>
</dbReference>
<dbReference type="Pfam" id="PF12146">
    <property type="entry name" value="Hydrolase_4"/>
    <property type="match status" value="1"/>
</dbReference>
<reference evidence="2 3" key="1">
    <citation type="journal article" date="2015" name="PLoS ONE">
        <title>Rice-Infecting Pseudomonas Genomes Are Highly Accessorized and Harbor Multiple Putative Virulence Mechanisms to Cause Sheath Brown Rot.</title>
        <authorList>
            <person name="Quibod I.L."/>
            <person name="Grande G."/>
            <person name="Oreiro E.G."/>
            <person name="Borja F.N."/>
            <person name="Dossa G.S."/>
            <person name="Mauleon R."/>
            <person name="Cruz C.V."/>
            <person name="Oliva R."/>
        </authorList>
    </citation>
    <scope>NUCLEOTIDE SEQUENCE [LARGE SCALE GENOMIC DNA]</scope>
    <source>
        <strain evidence="2 3">IRRI 6609</strain>
    </source>
</reference>
<keyword evidence="3" id="KW-1185">Reference proteome</keyword>
<name>A0A0N0E5D4_9PSED</name>
<dbReference type="InterPro" id="IPR029058">
    <property type="entry name" value="AB_hydrolase_fold"/>
</dbReference>
<feature type="domain" description="Serine aminopeptidase S33" evidence="1">
    <location>
        <begin position="90"/>
        <end position="219"/>
    </location>
</feature>
<dbReference type="STRING" id="50340.PF66_00995"/>
<dbReference type="OrthoDB" id="9798884at2"/>
<evidence type="ECO:0000259" key="1">
    <source>
        <dbReference type="Pfam" id="PF12146"/>
    </source>
</evidence>